<proteinExistence type="predicted"/>
<dbReference type="HOGENOM" id="CLU_018003_0_0_1"/>
<dbReference type="AlphaFoldDB" id="A0A0C3AXG4"/>
<feature type="coiled-coil region" evidence="1">
    <location>
        <begin position="206"/>
        <end position="256"/>
    </location>
</feature>
<gene>
    <name evidence="3" type="ORF">PILCRDRAFT_824143</name>
</gene>
<dbReference type="Pfam" id="PF01926">
    <property type="entry name" value="MMR_HSR1"/>
    <property type="match status" value="1"/>
</dbReference>
<dbReference type="EMBL" id="KN833014">
    <property type="protein sequence ID" value="KIM78703.1"/>
    <property type="molecule type" value="Genomic_DNA"/>
</dbReference>
<feature type="domain" description="G" evidence="2">
    <location>
        <begin position="1"/>
        <end position="60"/>
    </location>
</feature>
<name>A0A0C3AXG4_PILCF</name>
<keyword evidence="1" id="KW-0175">Coiled coil</keyword>
<protein>
    <recommendedName>
        <fullName evidence="2">G domain-containing protein</fullName>
    </recommendedName>
</protein>
<reference evidence="3 4" key="1">
    <citation type="submission" date="2014-04" db="EMBL/GenBank/DDBJ databases">
        <authorList>
            <consortium name="DOE Joint Genome Institute"/>
            <person name="Kuo A."/>
            <person name="Tarkka M."/>
            <person name="Buscot F."/>
            <person name="Kohler A."/>
            <person name="Nagy L.G."/>
            <person name="Floudas D."/>
            <person name="Copeland A."/>
            <person name="Barry K.W."/>
            <person name="Cichocki N."/>
            <person name="Veneault-Fourrey C."/>
            <person name="LaButti K."/>
            <person name="Lindquist E.A."/>
            <person name="Lipzen A."/>
            <person name="Lundell T."/>
            <person name="Morin E."/>
            <person name="Murat C."/>
            <person name="Sun H."/>
            <person name="Tunlid A."/>
            <person name="Henrissat B."/>
            <person name="Grigoriev I.V."/>
            <person name="Hibbett D.S."/>
            <person name="Martin F."/>
            <person name="Nordberg H.P."/>
            <person name="Cantor M.N."/>
            <person name="Hua S.X."/>
        </authorList>
    </citation>
    <scope>NUCLEOTIDE SEQUENCE [LARGE SCALE GENOMIC DNA]</scope>
    <source>
        <strain evidence="3 4">F 1598</strain>
    </source>
</reference>
<evidence type="ECO:0000313" key="3">
    <source>
        <dbReference type="EMBL" id="KIM78703.1"/>
    </source>
</evidence>
<reference evidence="4" key="2">
    <citation type="submission" date="2015-01" db="EMBL/GenBank/DDBJ databases">
        <title>Evolutionary Origins and Diversification of the Mycorrhizal Mutualists.</title>
        <authorList>
            <consortium name="DOE Joint Genome Institute"/>
            <consortium name="Mycorrhizal Genomics Consortium"/>
            <person name="Kohler A."/>
            <person name="Kuo A."/>
            <person name="Nagy L.G."/>
            <person name="Floudas D."/>
            <person name="Copeland A."/>
            <person name="Barry K.W."/>
            <person name="Cichocki N."/>
            <person name="Veneault-Fourrey C."/>
            <person name="LaButti K."/>
            <person name="Lindquist E.A."/>
            <person name="Lipzen A."/>
            <person name="Lundell T."/>
            <person name="Morin E."/>
            <person name="Murat C."/>
            <person name="Riley R."/>
            <person name="Ohm R."/>
            <person name="Sun H."/>
            <person name="Tunlid A."/>
            <person name="Henrissat B."/>
            <person name="Grigoriev I.V."/>
            <person name="Hibbett D.S."/>
            <person name="Martin F."/>
        </authorList>
    </citation>
    <scope>NUCLEOTIDE SEQUENCE [LARGE SCALE GENOMIC DNA]</scope>
    <source>
        <strain evidence="4">F 1598</strain>
    </source>
</reference>
<dbReference type="CDD" id="cd00882">
    <property type="entry name" value="Ras_like_GTPase"/>
    <property type="match status" value="1"/>
</dbReference>
<dbReference type="SUPFAM" id="SSF52540">
    <property type="entry name" value="P-loop containing nucleoside triphosphate hydrolases"/>
    <property type="match status" value="1"/>
</dbReference>
<evidence type="ECO:0000256" key="1">
    <source>
        <dbReference type="SAM" id="Coils"/>
    </source>
</evidence>
<dbReference type="OrthoDB" id="8954335at2759"/>
<evidence type="ECO:0000313" key="4">
    <source>
        <dbReference type="Proteomes" id="UP000054166"/>
    </source>
</evidence>
<dbReference type="Gene3D" id="3.40.50.300">
    <property type="entry name" value="P-loop containing nucleotide triphosphate hydrolases"/>
    <property type="match status" value="1"/>
</dbReference>
<dbReference type="Proteomes" id="UP000054166">
    <property type="component" value="Unassembled WGS sequence"/>
</dbReference>
<keyword evidence="4" id="KW-1185">Reference proteome</keyword>
<evidence type="ECO:0000259" key="2">
    <source>
        <dbReference type="Pfam" id="PF01926"/>
    </source>
</evidence>
<dbReference type="InterPro" id="IPR027417">
    <property type="entry name" value="P-loop_NTPase"/>
</dbReference>
<sequence>MGPTGAGKSTFIETATGQDGHTIGHGLRSFTDTIRTVRVTHPMDGKPVVLVDTPGFGDTSKSDTEILAMIAEWLVKVYKGKFNLATIVYLHRISDNRMPGSVLMNLQVFAGMCGQKAMPNVILATTMWDLVEEQVGNGREQQLKKEFWKDMVADGCRTERFENTHDSAWDIVDSLALMNQAPVLLSTEMVDTQLRLSETNAGITLNKELQKLIAEQKEAARKLREHAGDQANEHVVKGLNERKAEIDRKIRQTADQLQQLKIPFSRRFVLFLKGRG</sequence>
<dbReference type="InterPro" id="IPR006073">
    <property type="entry name" value="GTP-bd"/>
</dbReference>
<organism evidence="3 4">
    <name type="scientific">Piloderma croceum (strain F 1598)</name>
    <dbReference type="NCBI Taxonomy" id="765440"/>
    <lineage>
        <taxon>Eukaryota</taxon>
        <taxon>Fungi</taxon>
        <taxon>Dikarya</taxon>
        <taxon>Basidiomycota</taxon>
        <taxon>Agaricomycotina</taxon>
        <taxon>Agaricomycetes</taxon>
        <taxon>Agaricomycetidae</taxon>
        <taxon>Atheliales</taxon>
        <taxon>Atheliaceae</taxon>
        <taxon>Piloderma</taxon>
    </lineage>
</organism>
<accession>A0A0C3AXG4</accession>
<dbReference type="InParanoid" id="A0A0C3AXG4"/>
<dbReference type="GO" id="GO:0005525">
    <property type="term" value="F:GTP binding"/>
    <property type="evidence" value="ECO:0007669"/>
    <property type="project" value="InterPro"/>
</dbReference>